<dbReference type="Proteomes" id="UP000692954">
    <property type="component" value="Unassembled WGS sequence"/>
</dbReference>
<dbReference type="AlphaFoldDB" id="A0A8S1RP27"/>
<evidence type="ECO:0000313" key="1">
    <source>
        <dbReference type="EMBL" id="CAD8129147.1"/>
    </source>
</evidence>
<protein>
    <submittedName>
        <fullName evidence="1">Uncharacterized protein</fullName>
    </submittedName>
</protein>
<organism evidence="1 2">
    <name type="scientific">Paramecium sonneborni</name>
    <dbReference type="NCBI Taxonomy" id="65129"/>
    <lineage>
        <taxon>Eukaryota</taxon>
        <taxon>Sar</taxon>
        <taxon>Alveolata</taxon>
        <taxon>Ciliophora</taxon>
        <taxon>Intramacronucleata</taxon>
        <taxon>Oligohymenophorea</taxon>
        <taxon>Peniculida</taxon>
        <taxon>Parameciidae</taxon>
        <taxon>Paramecium</taxon>
    </lineage>
</organism>
<proteinExistence type="predicted"/>
<comment type="caution">
    <text evidence="1">The sequence shown here is derived from an EMBL/GenBank/DDBJ whole genome shotgun (WGS) entry which is preliminary data.</text>
</comment>
<accession>A0A8S1RP27</accession>
<keyword evidence="2" id="KW-1185">Reference proteome</keyword>
<gene>
    <name evidence="1" type="ORF">PSON_ATCC_30995.1.T2080025</name>
</gene>
<name>A0A8S1RP27_9CILI</name>
<evidence type="ECO:0000313" key="2">
    <source>
        <dbReference type="Proteomes" id="UP000692954"/>
    </source>
</evidence>
<reference evidence="1" key="1">
    <citation type="submission" date="2021-01" db="EMBL/GenBank/DDBJ databases">
        <authorList>
            <consortium name="Genoscope - CEA"/>
            <person name="William W."/>
        </authorList>
    </citation>
    <scope>NUCLEOTIDE SEQUENCE</scope>
</reference>
<sequence length="114" mass="13960">MVLLQHLAAMINLSAYGMLIQDNKLNPRIKTIKKFLDNFLPFYFQKIFFQKKLTQMLQYFVYPKYQNFKHKMLQSQKEKLQVNQEQIYDHYQNLKDVSFQKILQEKSQSRIDYL</sequence>
<dbReference type="EMBL" id="CAJJDN010000208">
    <property type="protein sequence ID" value="CAD8129147.1"/>
    <property type="molecule type" value="Genomic_DNA"/>
</dbReference>